<feature type="region of interest" description="Disordered" evidence="1">
    <location>
        <begin position="239"/>
        <end position="277"/>
    </location>
</feature>
<proteinExistence type="predicted"/>
<evidence type="ECO:0008006" key="5">
    <source>
        <dbReference type="Google" id="ProtNLM"/>
    </source>
</evidence>
<dbReference type="Proteomes" id="UP001283361">
    <property type="component" value="Unassembled WGS sequence"/>
</dbReference>
<evidence type="ECO:0000256" key="1">
    <source>
        <dbReference type="SAM" id="MobiDB-lite"/>
    </source>
</evidence>
<feature type="transmembrane region" description="Helical" evidence="2">
    <location>
        <begin position="186"/>
        <end position="211"/>
    </location>
</feature>
<keyword evidence="2" id="KW-1133">Transmembrane helix</keyword>
<organism evidence="3 4">
    <name type="scientific">Elysia crispata</name>
    <name type="common">lettuce slug</name>
    <dbReference type="NCBI Taxonomy" id="231223"/>
    <lineage>
        <taxon>Eukaryota</taxon>
        <taxon>Metazoa</taxon>
        <taxon>Spiralia</taxon>
        <taxon>Lophotrochozoa</taxon>
        <taxon>Mollusca</taxon>
        <taxon>Gastropoda</taxon>
        <taxon>Heterobranchia</taxon>
        <taxon>Euthyneura</taxon>
        <taxon>Panpulmonata</taxon>
        <taxon>Sacoglossa</taxon>
        <taxon>Placobranchoidea</taxon>
        <taxon>Plakobranchidae</taxon>
        <taxon>Elysia</taxon>
    </lineage>
</organism>
<dbReference type="EMBL" id="JAWDGP010002510">
    <property type="protein sequence ID" value="KAK3782379.1"/>
    <property type="molecule type" value="Genomic_DNA"/>
</dbReference>
<dbReference type="CDD" id="cd00063">
    <property type="entry name" value="FN3"/>
    <property type="match status" value="1"/>
</dbReference>
<name>A0AAE1A6U9_9GAST</name>
<comment type="caution">
    <text evidence="3">The sequence shown here is derived from an EMBL/GenBank/DDBJ whole genome shotgun (WGS) entry which is preliminary data.</text>
</comment>
<keyword evidence="2" id="KW-0472">Membrane</keyword>
<evidence type="ECO:0000256" key="2">
    <source>
        <dbReference type="SAM" id="Phobius"/>
    </source>
</evidence>
<dbReference type="Gene3D" id="2.60.40.10">
    <property type="entry name" value="Immunoglobulins"/>
    <property type="match status" value="1"/>
</dbReference>
<evidence type="ECO:0000313" key="3">
    <source>
        <dbReference type="EMBL" id="KAK3782379.1"/>
    </source>
</evidence>
<feature type="region of interest" description="Disordered" evidence="1">
    <location>
        <begin position="293"/>
        <end position="337"/>
    </location>
</feature>
<keyword evidence="4" id="KW-1185">Reference proteome</keyword>
<reference evidence="3" key="1">
    <citation type="journal article" date="2023" name="G3 (Bethesda)">
        <title>A reference genome for the long-term kleptoplast-retaining sea slug Elysia crispata morphotype clarki.</title>
        <authorList>
            <person name="Eastman K.E."/>
            <person name="Pendleton A.L."/>
            <person name="Shaikh M.A."/>
            <person name="Suttiyut T."/>
            <person name="Ogas R."/>
            <person name="Tomko P."/>
            <person name="Gavelis G."/>
            <person name="Widhalm J.R."/>
            <person name="Wisecaver J.H."/>
        </authorList>
    </citation>
    <scope>NUCLEOTIDE SEQUENCE</scope>
    <source>
        <strain evidence="3">ECLA1</strain>
    </source>
</reference>
<dbReference type="InterPro" id="IPR013783">
    <property type="entry name" value="Ig-like_fold"/>
</dbReference>
<gene>
    <name evidence="3" type="ORF">RRG08_067170</name>
</gene>
<feature type="compositionally biased region" description="Basic and acidic residues" evidence="1">
    <location>
        <begin position="240"/>
        <end position="276"/>
    </location>
</feature>
<feature type="non-terminal residue" evidence="3">
    <location>
        <position position="1"/>
    </location>
</feature>
<accession>A0AAE1A6U9</accession>
<dbReference type="AlphaFoldDB" id="A0AAE1A6U9"/>
<protein>
    <recommendedName>
        <fullName evidence="5">Fibronectin type-III domain-containing protein</fullName>
    </recommendedName>
</protein>
<dbReference type="InterPro" id="IPR003961">
    <property type="entry name" value="FN3_dom"/>
</dbReference>
<keyword evidence="2" id="KW-0812">Transmembrane</keyword>
<feature type="compositionally biased region" description="Polar residues" evidence="1">
    <location>
        <begin position="305"/>
        <end position="317"/>
    </location>
</feature>
<sequence length="365" mass="40829">TSVTNKTDYLLRYSVEVKVRAIRPEDLGLRKMLIVSGLAKDGERPVILSFRVNAEGPPKCPLEVNVKKETNNSITVFWMTGQDCGASQHFIVCYSRNSSTDDRKWHWRTVPVPSNSSYVSSTIDNVPADTGFLFRVFGVNTLNADMVNSSTCGEDTVEARTFPNHHEVDIKSPTKTPENVDSRISMLHITIGVSVLAVTIIIIVVIIIFIFRKRDSSSRPREFETLTINSVYGLPSYRDPPMRDFKYPNPEETKDDWNCAERQSQDHGDGRGRPTESETLVINTVYGLVRDVGRNSDAPYRGPTSYVNQESLSSVSTDKSEMDGGGNGSVNTRPFLKKKIDPRYQLNPEVEGTEHADLDFPTTNA</sequence>
<evidence type="ECO:0000313" key="4">
    <source>
        <dbReference type="Proteomes" id="UP001283361"/>
    </source>
</evidence>
<dbReference type="SUPFAM" id="SSF49265">
    <property type="entry name" value="Fibronectin type III"/>
    <property type="match status" value="1"/>
</dbReference>
<dbReference type="InterPro" id="IPR036116">
    <property type="entry name" value="FN3_sf"/>
</dbReference>